<proteinExistence type="predicted"/>
<reference evidence="2 3" key="1">
    <citation type="journal article" date="2022" name="Nat. Ecol. Evol.">
        <title>A masculinizing supergene underlies an exaggerated male reproductive morph in a spider.</title>
        <authorList>
            <person name="Hendrickx F."/>
            <person name="De Corte Z."/>
            <person name="Sonet G."/>
            <person name="Van Belleghem S.M."/>
            <person name="Kostlbacher S."/>
            <person name="Vangestel C."/>
        </authorList>
    </citation>
    <scope>NUCLEOTIDE SEQUENCE [LARGE SCALE GENOMIC DNA]</scope>
    <source>
        <strain evidence="2">W744_W776</strain>
    </source>
</reference>
<accession>A0AAV6TDD9</accession>
<name>A0AAV6TDD9_9ARAC</name>
<gene>
    <name evidence="2" type="ORF">JTE90_022948</name>
</gene>
<evidence type="ECO:0000313" key="2">
    <source>
        <dbReference type="EMBL" id="KAG8155945.1"/>
    </source>
</evidence>
<sequence>MFRLVLRRFDPDLTIDLQSQKPLRTPTRVFFPLGPVLSGHRVYQTSGPNVALKLRHFQSGTRGSFRGGPPPEGRDFPNAAHPAGLTFILPPAYSKTH</sequence>
<feature type="region of interest" description="Disordered" evidence="1">
    <location>
        <begin position="61"/>
        <end position="80"/>
    </location>
</feature>
<dbReference type="EMBL" id="JAFNEN010006437">
    <property type="protein sequence ID" value="KAG8155945.1"/>
    <property type="molecule type" value="Genomic_DNA"/>
</dbReference>
<keyword evidence="3" id="KW-1185">Reference proteome</keyword>
<evidence type="ECO:0000313" key="3">
    <source>
        <dbReference type="Proteomes" id="UP000827092"/>
    </source>
</evidence>
<comment type="caution">
    <text evidence="2">The sequence shown here is derived from an EMBL/GenBank/DDBJ whole genome shotgun (WGS) entry which is preliminary data.</text>
</comment>
<dbReference type="AlphaFoldDB" id="A0AAV6TDD9"/>
<dbReference type="Proteomes" id="UP000827092">
    <property type="component" value="Unassembled WGS sequence"/>
</dbReference>
<organism evidence="2 3">
    <name type="scientific">Oedothorax gibbosus</name>
    <dbReference type="NCBI Taxonomy" id="931172"/>
    <lineage>
        <taxon>Eukaryota</taxon>
        <taxon>Metazoa</taxon>
        <taxon>Ecdysozoa</taxon>
        <taxon>Arthropoda</taxon>
        <taxon>Chelicerata</taxon>
        <taxon>Arachnida</taxon>
        <taxon>Araneae</taxon>
        <taxon>Araneomorphae</taxon>
        <taxon>Entelegynae</taxon>
        <taxon>Araneoidea</taxon>
        <taxon>Linyphiidae</taxon>
        <taxon>Erigoninae</taxon>
        <taxon>Oedothorax</taxon>
    </lineage>
</organism>
<evidence type="ECO:0000256" key="1">
    <source>
        <dbReference type="SAM" id="MobiDB-lite"/>
    </source>
</evidence>
<protein>
    <submittedName>
        <fullName evidence="2">Uncharacterized protein</fullName>
    </submittedName>
</protein>